<dbReference type="EMBL" id="CP019628">
    <property type="protein sequence ID" value="AQP99652.1"/>
    <property type="molecule type" value="Genomic_DNA"/>
</dbReference>
<dbReference type="NCBIfam" id="NF033564">
    <property type="entry name" value="transpos_ISAs1"/>
    <property type="match status" value="1"/>
</dbReference>
<dbReference type="PANTHER" id="PTHR30298">
    <property type="entry name" value="H REPEAT-ASSOCIATED PREDICTED TRANSPOSASE"/>
    <property type="match status" value="1"/>
</dbReference>
<reference evidence="2 3" key="1">
    <citation type="submission" date="2017-02" db="EMBL/GenBank/DDBJ databases">
        <title>Complete genome sequence of the cold-active Pseudoalteromonas aliena strain EH1 isolated from Arctic seawater.</title>
        <authorList>
            <person name="Kim E."/>
            <person name="Heo E."/>
            <person name="Kim H."/>
            <person name="Kim D."/>
        </authorList>
    </citation>
    <scope>NUCLEOTIDE SEQUENCE [LARGE SCALE GENOMIC DNA]</scope>
    <source>
        <strain evidence="2 3">EH1</strain>
    </source>
</reference>
<feature type="domain" description="H repeat-associated protein N-terminal" evidence="1">
    <location>
        <begin position="5"/>
        <end position="91"/>
    </location>
</feature>
<evidence type="ECO:0000313" key="2">
    <source>
        <dbReference type="EMBL" id="AQP99652.1"/>
    </source>
</evidence>
<evidence type="ECO:0000313" key="3">
    <source>
        <dbReference type="Proteomes" id="UP000188243"/>
    </source>
</evidence>
<dbReference type="RefSeq" id="WP_077536407.1">
    <property type="nucleotide sequence ID" value="NZ_CP019628.1"/>
</dbReference>
<dbReference type="InterPro" id="IPR051698">
    <property type="entry name" value="Transposase_11-like"/>
</dbReference>
<proteinExistence type="predicted"/>
<dbReference type="Proteomes" id="UP000188243">
    <property type="component" value="Chromosome"/>
</dbReference>
<gene>
    <name evidence="2" type="ORF">B0W48_07475</name>
</gene>
<dbReference type="STRING" id="247523.B0W48_07475"/>
<dbReference type="AlphaFoldDB" id="A0A1Q2GX36"/>
<name>A0A1Q2GX36_9GAMM</name>
<accession>A0A1Q2GX36</accession>
<dbReference type="InterPro" id="IPR032806">
    <property type="entry name" value="YbfD_N"/>
</dbReference>
<organism evidence="2 3">
    <name type="scientific">Pseudoalteromonas aliena</name>
    <dbReference type="NCBI Taxonomy" id="247523"/>
    <lineage>
        <taxon>Bacteria</taxon>
        <taxon>Pseudomonadati</taxon>
        <taxon>Pseudomonadota</taxon>
        <taxon>Gammaproteobacteria</taxon>
        <taxon>Alteromonadales</taxon>
        <taxon>Pseudoalteromonadaceae</taxon>
        <taxon>Pseudoalteromonas</taxon>
    </lineage>
</organism>
<dbReference type="KEGG" id="paln:B0W48_07475"/>
<sequence>MSFIDHVSIIEDPRKGINVKYDFIDILFLAFSAVISGAEGGQDIEYFGHDKLDWLRLHRHFKQGIPVDDTIAPIIRAISPDQFNQALINWVSEVRLR</sequence>
<dbReference type="Pfam" id="PF13808">
    <property type="entry name" value="DDE_Tnp_1_assoc"/>
    <property type="match status" value="1"/>
</dbReference>
<dbReference type="InterPro" id="IPR047647">
    <property type="entry name" value="ISAs1_transpos"/>
</dbReference>
<dbReference type="PANTHER" id="PTHR30298:SF0">
    <property type="entry name" value="PROTEIN YBFL-RELATED"/>
    <property type="match status" value="1"/>
</dbReference>
<evidence type="ECO:0000259" key="1">
    <source>
        <dbReference type="Pfam" id="PF13808"/>
    </source>
</evidence>
<protein>
    <recommendedName>
        <fullName evidence="1">H repeat-associated protein N-terminal domain-containing protein</fullName>
    </recommendedName>
</protein>